<comment type="catalytic activity">
    <reaction evidence="5">
        <text>N,N-dimethyl-1,4-phenylenediamine + anthranilate + 2 NAD(+) = 2-(4-dimethylaminophenyl)diazenylbenzoate + 2 NADH + 2 H(+)</text>
        <dbReference type="Rhea" id="RHEA:55872"/>
        <dbReference type="ChEBI" id="CHEBI:15378"/>
        <dbReference type="ChEBI" id="CHEBI:15783"/>
        <dbReference type="ChEBI" id="CHEBI:16567"/>
        <dbReference type="ChEBI" id="CHEBI:57540"/>
        <dbReference type="ChEBI" id="CHEBI:57945"/>
        <dbReference type="ChEBI" id="CHEBI:71579"/>
        <dbReference type="EC" id="1.7.1.17"/>
    </reaction>
    <physiologicalReaction direction="right-to-left" evidence="5">
        <dbReference type="Rhea" id="RHEA:55874"/>
    </physiologicalReaction>
</comment>
<evidence type="ECO:0000313" key="8">
    <source>
        <dbReference type="EMBL" id="SAK91011.1"/>
    </source>
</evidence>
<comment type="subunit">
    <text evidence="6">Homodimer.</text>
</comment>
<comment type="cofactor">
    <cofactor evidence="6">
        <name>FMN</name>
        <dbReference type="ChEBI" id="CHEBI:58210"/>
    </cofactor>
    <text evidence="6">Binds 1 FMN per subunit.</text>
</comment>
<sequence>MTTILQINSAARSQGAQSTLLADELTAKLQQSNPGAKLVVRNLLGDTLPHLDDATLGAFFTPADQRTAEQAAINAKSEALIAELQAADIVVIAAPLYNFGISSQLKTYFDWIARAGITFTYTANGPEGLVKGKKVYVVSARGGKYAGTPNDSQTPFLTTFLGFLGMTDVNFIYAEGLAMGPEAAGAALASAREAIAAV</sequence>
<comment type="similarity">
    <text evidence="6">Belongs to the azoreductase type 1 family.</text>
</comment>
<comment type="function">
    <text evidence="6">Quinone reductase that provides resistance to thiol-specific stress caused by electrophilic quinones.</text>
</comment>
<evidence type="ECO:0000256" key="2">
    <source>
        <dbReference type="ARBA" id="ARBA00022643"/>
    </source>
</evidence>
<keyword evidence="9" id="KW-1185">Reference proteome</keyword>
<name>A0A158D943_9BURK</name>
<dbReference type="Proteomes" id="UP000054596">
    <property type="component" value="Unassembled WGS sequence"/>
</dbReference>
<evidence type="ECO:0000313" key="9">
    <source>
        <dbReference type="Proteomes" id="UP000054596"/>
    </source>
</evidence>
<protein>
    <recommendedName>
        <fullName evidence="6">FMN dependent NADH:quinone oxidoreductase</fullName>
        <ecNumber evidence="6">1.6.5.-</ecNumber>
    </recommendedName>
    <alternativeName>
        <fullName evidence="6">Azo-dye reductase</fullName>
    </alternativeName>
    <alternativeName>
        <fullName evidence="6">FMN-dependent NADH-azo compound oxidoreductase</fullName>
    </alternativeName>
    <alternativeName>
        <fullName evidence="6">FMN-dependent NADH-azoreductase</fullName>
        <ecNumber evidence="6">1.7.1.17</ecNumber>
    </alternativeName>
</protein>
<proteinExistence type="inferred from homology"/>
<evidence type="ECO:0000256" key="4">
    <source>
        <dbReference type="ARBA" id="ARBA00023027"/>
    </source>
</evidence>
<dbReference type="Gene3D" id="3.40.50.360">
    <property type="match status" value="1"/>
</dbReference>
<dbReference type="RefSeq" id="WP_086973343.1">
    <property type="nucleotide sequence ID" value="NZ_FCOJ02000074.1"/>
</dbReference>
<dbReference type="SUPFAM" id="SSF52218">
    <property type="entry name" value="Flavoproteins"/>
    <property type="match status" value="1"/>
</dbReference>
<comment type="function">
    <text evidence="6">Also exhibits azoreductase activity. Catalyzes the reductive cleavage of the azo bond in aromatic azo compounds to the corresponding amines.</text>
</comment>
<comment type="catalytic activity">
    <reaction evidence="6">
        <text>2 a quinone + NADH + H(+) = 2 a 1,4-benzosemiquinone + NAD(+)</text>
        <dbReference type="Rhea" id="RHEA:65952"/>
        <dbReference type="ChEBI" id="CHEBI:15378"/>
        <dbReference type="ChEBI" id="CHEBI:57540"/>
        <dbReference type="ChEBI" id="CHEBI:57945"/>
        <dbReference type="ChEBI" id="CHEBI:132124"/>
        <dbReference type="ChEBI" id="CHEBI:134225"/>
    </reaction>
</comment>
<dbReference type="GO" id="GO:0009055">
    <property type="term" value="F:electron transfer activity"/>
    <property type="evidence" value="ECO:0007669"/>
    <property type="project" value="UniProtKB-UniRule"/>
</dbReference>
<comment type="caution">
    <text evidence="8">The sequence shown here is derived from an EMBL/GenBank/DDBJ whole genome shotgun (WGS) entry which is preliminary data.</text>
</comment>
<dbReference type="EC" id="1.6.5.-" evidence="6"/>
<dbReference type="GO" id="GO:0016652">
    <property type="term" value="F:oxidoreductase activity, acting on NAD(P)H as acceptor"/>
    <property type="evidence" value="ECO:0007669"/>
    <property type="project" value="UniProtKB-UniRule"/>
</dbReference>
<dbReference type="PANTHER" id="PTHR43741:SF2">
    <property type="entry name" value="FMN-DEPENDENT NADH:QUINONE OXIDOREDUCTASE"/>
    <property type="match status" value="1"/>
</dbReference>
<dbReference type="InterPro" id="IPR050104">
    <property type="entry name" value="FMN-dep_NADH:Q_OxRdtase_AzoR1"/>
</dbReference>
<evidence type="ECO:0000256" key="6">
    <source>
        <dbReference type="HAMAP-Rule" id="MF_01216"/>
    </source>
</evidence>
<dbReference type="GO" id="GO:0016655">
    <property type="term" value="F:oxidoreductase activity, acting on NAD(P)H, quinone or similar compound as acceptor"/>
    <property type="evidence" value="ECO:0007669"/>
    <property type="project" value="InterPro"/>
</dbReference>
<dbReference type="EC" id="1.7.1.17" evidence="6"/>
<dbReference type="InterPro" id="IPR029039">
    <property type="entry name" value="Flavoprotein-like_sf"/>
</dbReference>
<dbReference type="InterPro" id="IPR023048">
    <property type="entry name" value="NADH:quinone_OxRdtase_FMN_depd"/>
</dbReference>
<dbReference type="Pfam" id="PF02525">
    <property type="entry name" value="Flavodoxin_2"/>
    <property type="match status" value="1"/>
</dbReference>
<keyword evidence="4 6" id="KW-0520">NAD</keyword>
<evidence type="ECO:0000256" key="3">
    <source>
        <dbReference type="ARBA" id="ARBA00023002"/>
    </source>
</evidence>
<dbReference type="AlphaFoldDB" id="A0A158D943"/>
<evidence type="ECO:0000256" key="1">
    <source>
        <dbReference type="ARBA" id="ARBA00022630"/>
    </source>
</evidence>
<keyword evidence="1 6" id="KW-0285">Flavoprotein</keyword>
<dbReference type="InterPro" id="IPR003680">
    <property type="entry name" value="Flavodoxin_fold"/>
</dbReference>
<dbReference type="HAMAP" id="MF_01216">
    <property type="entry name" value="Azoreductase_type1"/>
    <property type="match status" value="1"/>
</dbReference>
<feature type="domain" description="Flavodoxin-like fold" evidence="7">
    <location>
        <begin position="3"/>
        <end position="197"/>
    </location>
</feature>
<keyword evidence="2 6" id="KW-0288">FMN</keyword>
<evidence type="ECO:0000256" key="5">
    <source>
        <dbReference type="ARBA" id="ARBA00048542"/>
    </source>
</evidence>
<dbReference type="OrthoDB" id="9787136at2"/>
<keyword evidence="3 6" id="KW-0560">Oxidoreductase</keyword>
<evidence type="ECO:0000259" key="7">
    <source>
        <dbReference type="Pfam" id="PF02525"/>
    </source>
</evidence>
<gene>
    <name evidence="6" type="primary">azoR</name>
    <name evidence="8" type="ORF">AWB82_06421</name>
</gene>
<reference evidence="8" key="1">
    <citation type="submission" date="2016-01" db="EMBL/GenBank/DDBJ databases">
        <authorList>
            <person name="Peeters C."/>
        </authorList>
    </citation>
    <scope>NUCLEOTIDE SEQUENCE [LARGE SCALE GENOMIC DNA]</scope>
    <source>
        <strain evidence="8">LMG 29325</strain>
    </source>
</reference>
<dbReference type="GO" id="GO:0010181">
    <property type="term" value="F:FMN binding"/>
    <property type="evidence" value="ECO:0007669"/>
    <property type="project" value="UniProtKB-UniRule"/>
</dbReference>
<dbReference type="EMBL" id="FCOJ02000074">
    <property type="protein sequence ID" value="SAK91011.1"/>
    <property type="molecule type" value="Genomic_DNA"/>
</dbReference>
<comment type="caution">
    <text evidence="6">Lacks conserved residue(s) required for the propagation of feature annotation.</text>
</comment>
<dbReference type="STRING" id="1777143.AWB82_06421"/>
<accession>A0A158D943</accession>
<dbReference type="PANTHER" id="PTHR43741">
    <property type="entry name" value="FMN-DEPENDENT NADH-AZOREDUCTASE 1"/>
    <property type="match status" value="1"/>
</dbReference>
<organism evidence="8 9">
    <name type="scientific">Caballeronia glebae</name>
    <dbReference type="NCBI Taxonomy" id="1777143"/>
    <lineage>
        <taxon>Bacteria</taxon>
        <taxon>Pseudomonadati</taxon>
        <taxon>Pseudomonadota</taxon>
        <taxon>Betaproteobacteria</taxon>
        <taxon>Burkholderiales</taxon>
        <taxon>Burkholderiaceae</taxon>
        <taxon>Caballeronia</taxon>
    </lineage>
</organism>